<sequence>MSKIGGREGENSIVGNEKQGLASVMAAFSPTRSNSETNDSRADPLSTDDAYDVVPDISTEEDDRHHGSTPSTTSVPAKSTTSPGNGAWAPDSPAACKCLPPLREPSP</sequence>
<feature type="region of interest" description="Disordered" evidence="1">
    <location>
        <begin position="24"/>
        <end position="107"/>
    </location>
</feature>
<dbReference type="EMBL" id="BPLR01017579">
    <property type="protein sequence ID" value="GIY92729.1"/>
    <property type="molecule type" value="Genomic_DNA"/>
</dbReference>
<comment type="caution">
    <text evidence="2">The sequence shown here is derived from an EMBL/GenBank/DDBJ whole genome shotgun (WGS) entry which is preliminary data.</text>
</comment>
<reference evidence="2 3" key="1">
    <citation type="submission" date="2021-06" db="EMBL/GenBank/DDBJ databases">
        <title>Caerostris extrusa draft genome.</title>
        <authorList>
            <person name="Kono N."/>
            <person name="Arakawa K."/>
        </authorList>
    </citation>
    <scope>NUCLEOTIDE SEQUENCE [LARGE SCALE GENOMIC DNA]</scope>
</reference>
<keyword evidence="3" id="KW-1185">Reference proteome</keyword>
<accession>A0AAV4XFB9</accession>
<feature type="compositionally biased region" description="Polar residues" evidence="1">
    <location>
        <begin position="68"/>
        <end position="84"/>
    </location>
</feature>
<name>A0AAV4XFB9_CAEEX</name>
<gene>
    <name evidence="2" type="ORF">CEXT_395471</name>
</gene>
<dbReference type="AlphaFoldDB" id="A0AAV4XFB9"/>
<dbReference type="Proteomes" id="UP001054945">
    <property type="component" value="Unassembled WGS sequence"/>
</dbReference>
<evidence type="ECO:0000256" key="1">
    <source>
        <dbReference type="SAM" id="MobiDB-lite"/>
    </source>
</evidence>
<evidence type="ECO:0000313" key="2">
    <source>
        <dbReference type="EMBL" id="GIY92729.1"/>
    </source>
</evidence>
<evidence type="ECO:0000313" key="3">
    <source>
        <dbReference type="Proteomes" id="UP001054945"/>
    </source>
</evidence>
<protein>
    <submittedName>
        <fullName evidence="2">Uncharacterized protein</fullName>
    </submittedName>
</protein>
<organism evidence="2 3">
    <name type="scientific">Caerostris extrusa</name>
    <name type="common">Bark spider</name>
    <name type="synonym">Caerostris bankana</name>
    <dbReference type="NCBI Taxonomy" id="172846"/>
    <lineage>
        <taxon>Eukaryota</taxon>
        <taxon>Metazoa</taxon>
        <taxon>Ecdysozoa</taxon>
        <taxon>Arthropoda</taxon>
        <taxon>Chelicerata</taxon>
        <taxon>Arachnida</taxon>
        <taxon>Araneae</taxon>
        <taxon>Araneomorphae</taxon>
        <taxon>Entelegynae</taxon>
        <taxon>Araneoidea</taxon>
        <taxon>Araneidae</taxon>
        <taxon>Caerostris</taxon>
    </lineage>
</organism>
<proteinExistence type="predicted"/>